<dbReference type="PANTHER" id="PTHR21450:SF61">
    <property type="entry name" value="OS09G0547300 PROTEIN"/>
    <property type="match status" value="1"/>
</dbReference>
<gene>
    <name evidence="3" type="ORF">BDA96_03G176500</name>
</gene>
<evidence type="ECO:0000259" key="2">
    <source>
        <dbReference type="Pfam" id="PF04783"/>
    </source>
</evidence>
<feature type="compositionally biased region" description="Basic and acidic residues" evidence="1">
    <location>
        <begin position="115"/>
        <end position="125"/>
    </location>
</feature>
<feature type="compositionally biased region" description="Basic and acidic residues" evidence="1">
    <location>
        <begin position="92"/>
        <end position="108"/>
    </location>
</feature>
<dbReference type="PANTHER" id="PTHR21450">
    <property type="entry name" value="PROTEIN ALTERED PHOSPHATE STARVATION RESPONSE 1"/>
    <property type="match status" value="1"/>
</dbReference>
<proteinExistence type="predicted"/>
<protein>
    <recommendedName>
        <fullName evidence="2">DUF630 domain-containing protein</fullName>
    </recommendedName>
</protein>
<feature type="region of interest" description="Disordered" evidence="1">
    <location>
        <begin position="79"/>
        <end position="134"/>
    </location>
</feature>
<comment type="caution">
    <text evidence="3">The sequence shown here is derived from an EMBL/GenBank/DDBJ whole genome shotgun (WGS) entry which is preliminary data.</text>
</comment>
<dbReference type="Proteomes" id="UP000807115">
    <property type="component" value="Chromosome 3"/>
</dbReference>
<reference evidence="3" key="2">
    <citation type="submission" date="2020-10" db="EMBL/GenBank/DDBJ databases">
        <authorList>
            <person name="Cooper E.A."/>
            <person name="Brenton Z.W."/>
            <person name="Flinn B.S."/>
            <person name="Jenkins J."/>
            <person name="Shu S."/>
            <person name="Flowers D."/>
            <person name="Luo F."/>
            <person name="Wang Y."/>
            <person name="Xia P."/>
            <person name="Barry K."/>
            <person name="Daum C."/>
            <person name="Lipzen A."/>
            <person name="Yoshinaga Y."/>
            <person name="Schmutz J."/>
            <person name="Saski C."/>
            <person name="Vermerris W."/>
            <person name="Kresovich S."/>
        </authorList>
    </citation>
    <scope>NUCLEOTIDE SEQUENCE</scope>
</reference>
<dbReference type="Pfam" id="PF04783">
    <property type="entry name" value="DUF630"/>
    <property type="match status" value="1"/>
</dbReference>
<organism evidence="3 4">
    <name type="scientific">Sorghum bicolor</name>
    <name type="common">Sorghum</name>
    <name type="synonym">Sorghum vulgare</name>
    <dbReference type="NCBI Taxonomy" id="4558"/>
    <lineage>
        <taxon>Eukaryota</taxon>
        <taxon>Viridiplantae</taxon>
        <taxon>Streptophyta</taxon>
        <taxon>Embryophyta</taxon>
        <taxon>Tracheophyta</taxon>
        <taxon>Spermatophyta</taxon>
        <taxon>Magnoliopsida</taxon>
        <taxon>Liliopsida</taxon>
        <taxon>Poales</taxon>
        <taxon>Poaceae</taxon>
        <taxon>PACMAD clade</taxon>
        <taxon>Panicoideae</taxon>
        <taxon>Andropogonodae</taxon>
        <taxon>Andropogoneae</taxon>
        <taxon>Sorghinae</taxon>
        <taxon>Sorghum</taxon>
    </lineage>
</organism>
<evidence type="ECO:0000256" key="1">
    <source>
        <dbReference type="SAM" id="MobiDB-lite"/>
    </source>
</evidence>
<evidence type="ECO:0000313" key="3">
    <source>
        <dbReference type="EMBL" id="KAG0537770.1"/>
    </source>
</evidence>
<dbReference type="EMBL" id="CM027682">
    <property type="protein sequence ID" value="KAG0537770.1"/>
    <property type="molecule type" value="Genomic_DNA"/>
</dbReference>
<reference evidence="3" key="1">
    <citation type="journal article" date="2019" name="BMC Genomics">
        <title>A new reference genome for Sorghum bicolor reveals high levels of sequence similarity between sweet and grain genotypes: implications for the genetics of sugar metabolism.</title>
        <authorList>
            <person name="Cooper E.A."/>
            <person name="Brenton Z.W."/>
            <person name="Flinn B.S."/>
            <person name="Jenkins J."/>
            <person name="Shu S."/>
            <person name="Flowers D."/>
            <person name="Luo F."/>
            <person name="Wang Y."/>
            <person name="Xia P."/>
            <person name="Barry K."/>
            <person name="Daum C."/>
            <person name="Lipzen A."/>
            <person name="Yoshinaga Y."/>
            <person name="Schmutz J."/>
            <person name="Saski C."/>
            <person name="Vermerris W."/>
            <person name="Kresovich S."/>
        </authorList>
    </citation>
    <scope>NUCLEOTIDE SEQUENCE</scope>
</reference>
<dbReference type="AlphaFoldDB" id="A0A921RDI0"/>
<evidence type="ECO:0000313" key="4">
    <source>
        <dbReference type="Proteomes" id="UP000807115"/>
    </source>
</evidence>
<accession>A0A921RDI0</accession>
<dbReference type="InterPro" id="IPR006868">
    <property type="entry name" value="DUF630"/>
</dbReference>
<name>A0A921RDI0_SORBI</name>
<feature type="domain" description="DUF630" evidence="2">
    <location>
        <begin position="1"/>
        <end position="56"/>
    </location>
</feature>
<sequence length="134" mass="15604">MGYDQSKMEEYAVRHCRVRSELQMLAIHQRYMLADMHHTYVQLLRSITALLHNFLRRAQWLPPLLPELVLRLLQIWKKGEGRATSDSQRGGSGEEAREPRAQEAENLRKGLVRTGESRGRVDGRIRMGPVRMRV</sequence>